<feature type="region of interest" description="Disordered" evidence="1">
    <location>
        <begin position="73"/>
        <end position="97"/>
    </location>
</feature>
<dbReference type="Proteomes" id="UP000053664">
    <property type="component" value="Unassembled WGS sequence"/>
</dbReference>
<accession>A0A061H9T6</accession>
<dbReference type="GeneID" id="19319372"/>
<dbReference type="eggNOG" id="ENOG502T7P6">
    <property type="taxonomic scope" value="Eukaryota"/>
</dbReference>
<evidence type="ECO:0000313" key="3">
    <source>
        <dbReference type="Proteomes" id="UP000053664"/>
    </source>
</evidence>
<dbReference type="Gene3D" id="3.40.30.10">
    <property type="entry name" value="Glutaredoxin"/>
    <property type="match status" value="1"/>
</dbReference>
<name>A0A061H9T6_9BASI</name>
<dbReference type="EMBL" id="KE361640">
    <property type="protein sequence ID" value="EPQ27356.1"/>
    <property type="molecule type" value="Genomic_DNA"/>
</dbReference>
<reference evidence="2 3" key="1">
    <citation type="journal article" date="2013" name="Plant Cell">
        <title>The transition from a phytopathogenic smut ancestor to an anamorphic biocontrol agent deciphered by comparative whole-genome analysis.</title>
        <authorList>
            <person name="Lefebvre F."/>
            <person name="Joly D.L."/>
            <person name="Labbe C."/>
            <person name="Teichmann B."/>
            <person name="Linning R."/>
            <person name="Belzile F."/>
            <person name="Bakkeren G."/>
            <person name="Belanger R.R."/>
        </authorList>
    </citation>
    <scope>NUCLEOTIDE SEQUENCE [LARGE SCALE GENOMIC DNA]</scope>
    <source>
        <strain evidence="2 3">PF-1</strain>
    </source>
</reference>
<evidence type="ECO:0008006" key="4">
    <source>
        <dbReference type="Google" id="ProtNLM"/>
    </source>
</evidence>
<dbReference type="RefSeq" id="XP_007880995.1">
    <property type="nucleotide sequence ID" value="XM_007882804.1"/>
</dbReference>
<evidence type="ECO:0000313" key="2">
    <source>
        <dbReference type="EMBL" id="EPQ27356.1"/>
    </source>
</evidence>
<protein>
    <recommendedName>
        <fullName evidence="4">GST N-terminal domain-containing protein</fullName>
    </recommendedName>
</protein>
<evidence type="ECO:0000256" key="1">
    <source>
        <dbReference type="SAM" id="MobiDB-lite"/>
    </source>
</evidence>
<dbReference type="KEGG" id="pfp:PFL1_05277"/>
<gene>
    <name evidence="2" type="ORF">PFL1_05277</name>
</gene>
<organism evidence="2 3">
    <name type="scientific">Pseudozyma flocculosa PF-1</name>
    <dbReference type="NCBI Taxonomy" id="1277687"/>
    <lineage>
        <taxon>Eukaryota</taxon>
        <taxon>Fungi</taxon>
        <taxon>Dikarya</taxon>
        <taxon>Basidiomycota</taxon>
        <taxon>Ustilaginomycotina</taxon>
        <taxon>Ustilaginomycetes</taxon>
        <taxon>Ustilaginales</taxon>
        <taxon>Ustilaginaceae</taxon>
        <taxon>Pseudozyma</taxon>
    </lineage>
</organism>
<dbReference type="AlphaFoldDB" id="A0A061H9T6"/>
<proteinExistence type="predicted"/>
<sequence length="331" mass="36933">MTTTTATSPKIVFYDLAFYPGAPLASPNTWLTRLCLLHKRIPFEVVEPNLLDRGPTSLGKRLGKSPLFPVIQVSPPLEKQRGDNDADGDGAGATDKDDDVEYVEDSFQIALYLDRHFGAHPIFQPNLERVDMSDPSWPTILSMATILKHGYATSDSMWNKLFHLAAPGLGEIADAVEDPSFAAYFRSDQRHGKGGWAKIVGMDLETMLVDTRRSFLPFEEVLKSQSTSSRDEGARFLTTPSHVGIVDFLVFSRWAMVKACSPALADALVDADPGPMRAYLAQAAGKRIDEEEGEWWGDVRLDHFARWKERMLDLWDGAPRKALQRKGPREL</sequence>
<dbReference type="HOGENOM" id="CLU_1038600_0_0_1"/>